<dbReference type="EMBL" id="KQ964256">
    <property type="protein sequence ID" value="KXJ89046.1"/>
    <property type="molecule type" value="Genomic_DNA"/>
</dbReference>
<dbReference type="OrthoDB" id="3830579at2759"/>
<name>A0A136IW90_9PEZI</name>
<protein>
    <recommendedName>
        <fullName evidence="4">ABM domain-containing protein</fullName>
    </recommendedName>
</protein>
<accession>A0A136IW90</accession>
<organism evidence="2 3">
    <name type="scientific">Microdochium bolleyi</name>
    <dbReference type="NCBI Taxonomy" id="196109"/>
    <lineage>
        <taxon>Eukaryota</taxon>
        <taxon>Fungi</taxon>
        <taxon>Dikarya</taxon>
        <taxon>Ascomycota</taxon>
        <taxon>Pezizomycotina</taxon>
        <taxon>Sordariomycetes</taxon>
        <taxon>Xylariomycetidae</taxon>
        <taxon>Xylariales</taxon>
        <taxon>Microdochiaceae</taxon>
        <taxon>Microdochium</taxon>
    </lineage>
</organism>
<dbReference type="Proteomes" id="UP000070501">
    <property type="component" value="Unassembled WGS sequence"/>
</dbReference>
<gene>
    <name evidence="2" type="ORF">Micbo1qcDRAFT_206629</name>
</gene>
<proteinExistence type="predicted"/>
<feature type="compositionally biased region" description="Low complexity" evidence="1">
    <location>
        <begin position="107"/>
        <end position="122"/>
    </location>
</feature>
<feature type="region of interest" description="Disordered" evidence="1">
    <location>
        <begin position="107"/>
        <end position="128"/>
    </location>
</feature>
<dbReference type="SUPFAM" id="SSF54909">
    <property type="entry name" value="Dimeric alpha+beta barrel"/>
    <property type="match status" value="2"/>
</dbReference>
<sequence length="266" mass="29380">MASSTGSGTPRREPEDTPVTQILYIDIDPARDLEDESTREGRLWAEMLDLIQDSPGFERLYWGRRLEEPEKVQVHTVRDTLDAHKSFLASSSFQQDLTTTLRRLTTLPLPSTTPTTTPNTTTAHAGPPTGELPLNVRHAYLAPLALSSPFGTAPTLGLPVGTAIYTGATDAWYEGAWPLWTHVVRHVDGCVGIGGGRVIEPVGGMEGGYMVYVAWRSVAHHDDYHHTKHFAKHRVILQIGHRGYAEYGHVVFRGVREGQRAVKGKL</sequence>
<evidence type="ECO:0008006" key="4">
    <source>
        <dbReference type="Google" id="ProtNLM"/>
    </source>
</evidence>
<dbReference type="InterPro" id="IPR011008">
    <property type="entry name" value="Dimeric_a/b-barrel"/>
</dbReference>
<dbReference type="InParanoid" id="A0A136IW90"/>
<evidence type="ECO:0000256" key="1">
    <source>
        <dbReference type="SAM" id="MobiDB-lite"/>
    </source>
</evidence>
<keyword evidence="3" id="KW-1185">Reference proteome</keyword>
<dbReference type="AlphaFoldDB" id="A0A136IW90"/>
<evidence type="ECO:0000313" key="3">
    <source>
        <dbReference type="Proteomes" id="UP000070501"/>
    </source>
</evidence>
<dbReference type="Gene3D" id="3.30.70.100">
    <property type="match status" value="2"/>
</dbReference>
<evidence type="ECO:0000313" key="2">
    <source>
        <dbReference type="EMBL" id="KXJ89046.1"/>
    </source>
</evidence>
<reference evidence="3" key="1">
    <citation type="submission" date="2016-02" db="EMBL/GenBank/DDBJ databases">
        <title>Draft genome sequence of Microdochium bolleyi, a fungal endophyte of beachgrass.</title>
        <authorList>
            <consortium name="DOE Joint Genome Institute"/>
            <person name="David A.S."/>
            <person name="May G."/>
            <person name="Haridas S."/>
            <person name="Lim J."/>
            <person name="Wang M."/>
            <person name="Labutti K."/>
            <person name="Lipzen A."/>
            <person name="Barry K."/>
            <person name="Grigoriev I.V."/>
        </authorList>
    </citation>
    <scope>NUCLEOTIDE SEQUENCE [LARGE SCALE GENOMIC DNA]</scope>
    <source>
        <strain evidence="3">J235TASD1</strain>
    </source>
</reference>